<dbReference type="GO" id="GO:0003856">
    <property type="term" value="F:3-dehydroquinate synthase activity"/>
    <property type="evidence" value="ECO:0007669"/>
    <property type="project" value="TreeGrafter"/>
</dbReference>
<reference evidence="3 4" key="1">
    <citation type="journal article" date="2019" name="Genome Biol. Evol.">
        <title>Insights into the evolution of the New World diploid cottons (Gossypium, subgenus Houzingenia) based on genome sequencing.</title>
        <authorList>
            <person name="Grover C.E."/>
            <person name="Arick M.A. 2nd"/>
            <person name="Thrash A."/>
            <person name="Conover J.L."/>
            <person name="Sanders W.S."/>
            <person name="Peterson D.G."/>
            <person name="Frelichowski J.E."/>
            <person name="Scheffler J.A."/>
            <person name="Scheffler B.E."/>
            <person name="Wendel J.F."/>
        </authorList>
    </citation>
    <scope>NUCLEOTIDE SEQUENCE [LARGE SCALE GENOMIC DNA]</scope>
    <source>
        <strain evidence="3">8</strain>
        <tissue evidence="3">Leaf</tissue>
    </source>
</reference>
<dbReference type="PANTHER" id="PTHR43622">
    <property type="entry name" value="3-DEHYDROQUINATE SYNTHASE"/>
    <property type="match status" value="1"/>
</dbReference>
<organism evidence="3 4">
    <name type="scientific">Gossypium raimondii</name>
    <name type="common">Peruvian cotton</name>
    <name type="synonym">Gossypium klotzschianum subsp. raimondii</name>
    <dbReference type="NCBI Taxonomy" id="29730"/>
    <lineage>
        <taxon>Eukaryota</taxon>
        <taxon>Viridiplantae</taxon>
        <taxon>Streptophyta</taxon>
        <taxon>Embryophyta</taxon>
        <taxon>Tracheophyta</taxon>
        <taxon>Spermatophyta</taxon>
        <taxon>Magnoliopsida</taxon>
        <taxon>eudicotyledons</taxon>
        <taxon>Gunneridae</taxon>
        <taxon>Pentapetalae</taxon>
        <taxon>rosids</taxon>
        <taxon>malvids</taxon>
        <taxon>Malvales</taxon>
        <taxon>Malvaceae</taxon>
        <taxon>Malvoideae</taxon>
        <taxon>Gossypium</taxon>
    </lineage>
</organism>
<dbReference type="Gene3D" id="1.20.1090.10">
    <property type="entry name" value="Dehydroquinate synthase-like - alpha domain"/>
    <property type="match status" value="1"/>
</dbReference>
<evidence type="ECO:0000256" key="1">
    <source>
        <dbReference type="ARBA" id="ARBA00023027"/>
    </source>
</evidence>
<gene>
    <name evidence="3" type="ORF">Gorai_000411</name>
</gene>
<evidence type="ECO:0000313" key="3">
    <source>
        <dbReference type="EMBL" id="MBA0587279.1"/>
    </source>
</evidence>
<proteinExistence type="predicted"/>
<keyword evidence="1" id="KW-0520">NAD</keyword>
<evidence type="ECO:0000313" key="4">
    <source>
        <dbReference type="Proteomes" id="UP000593578"/>
    </source>
</evidence>
<dbReference type="GO" id="GO:0009073">
    <property type="term" value="P:aromatic amino acid family biosynthetic process"/>
    <property type="evidence" value="ECO:0007669"/>
    <property type="project" value="TreeGrafter"/>
</dbReference>
<sequence>MSYHLGWVDSSIVKQVNSILLIYKLPIAPPKTMTMEMFKFVIAVDKKVADGLLRLILLKRPLGNCVV</sequence>
<dbReference type="PANTHER" id="PTHR43622:SF7">
    <property type="entry name" value="3-DEHYDROQUINATE SYNTHASE, CHLOROPLASTIC"/>
    <property type="match status" value="1"/>
</dbReference>
<name>A0A7J8PDC8_GOSRA</name>
<dbReference type="InterPro" id="IPR050071">
    <property type="entry name" value="Dehydroquinate_synthase"/>
</dbReference>
<dbReference type="EMBL" id="JABEZZ010000006">
    <property type="protein sequence ID" value="MBA0587279.1"/>
    <property type="molecule type" value="Genomic_DNA"/>
</dbReference>
<evidence type="ECO:0000256" key="2">
    <source>
        <dbReference type="ARBA" id="ARBA00023239"/>
    </source>
</evidence>
<accession>A0A7J8PDC8</accession>
<protein>
    <submittedName>
        <fullName evidence="3">Uncharacterized protein</fullName>
    </submittedName>
</protein>
<comment type="caution">
    <text evidence="3">The sequence shown here is derived from an EMBL/GenBank/DDBJ whole genome shotgun (WGS) entry which is preliminary data.</text>
</comment>
<feature type="non-terminal residue" evidence="3">
    <location>
        <position position="67"/>
    </location>
</feature>
<keyword evidence="2" id="KW-0456">Lyase</keyword>
<dbReference type="AlphaFoldDB" id="A0A7J8PDC8"/>
<dbReference type="Proteomes" id="UP000593578">
    <property type="component" value="Unassembled WGS sequence"/>
</dbReference>